<protein>
    <submittedName>
        <fullName evidence="2">Uncharacterized protein</fullName>
    </submittedName>
</protein>
<dbReference type="AlphaFoldDB" id="A0A4Y2V029"/>
<dbReference type="EMBL" id="BGPR01042154">
    <property type="protein sequence ID" value="GBO18537.1"/>
    <property type="molecule type" value="Genomic_DNA"/>
</dbReference>
<evidence type="ECO:0000313" key="2">
    <source>
        <dbReference type="EMBL" id="GBO18543.1"/>
    </source>
</evidence>
<organism evidence="2 3">
    <name type="scientific">Araneus ventricosus</name>
    <name type="common">Orbweaver spider</name>
    <name type="synonym">Epeira ventricosa</name>
    <dbReference type="NCBI Taxonomy" id="182803"/>
    <lineage>
        <taxon>Eukaryota</taxon>
        <taxon>Metazoa</taxon>
        <taxon>Ecdysozoa</taxon>
        <taxon>Arthropoda</taxon>
        <taxon>Chelicerata</taxon>
        <taxon>Arachnida</taxon>
        <taxon>Araneae</taxon>
        <taxon>Araneomorphae</taxon>
        <taxon>Entelegynae</taxon>
        <taxon>Araneoidea</taxon>
        <taxon>Araneidae</taxon>
        <taxon>Araneus</taxon>
    </lineage>
</organism>
<proteinExistence type="predicted"/>
<keyword evidence="3" id="KW-1185">Reference proteome</keyword>
<dbReference type="Proteomes" id="UP000499080">
    <property type="component" value="Unassembled WGS sequence"/>
</dbReference>
<evidence type="ECO:0000313" key="3">
    <source>
        <dbReference type="Proteomes" id="UP000499080"/>
    </source>
</evidence>
<comment type="caution">
    <text evidence="2">The sequence shown here is derived from an EMBL/GenBank/DDBJ whole genome shotgun (WGS) entry which is preliminary data.</text>
</comment>
<dbReference type="EMBL" id="BGPR01042155">
    <property type="protein sequence ID" value="GBO18543.1"/>
    <property type="molecule type" value="Genomic_DNA"/>
</dbReference>
<evidence type="ECO:0000313" key="1">
    <source>
        <dbReference type="EMBL" id="GBO18537.1"/>
    </source>
</evidence>
<sequence>MAGSAEIDLQEIIDAYWKNKEGKPPTKGDLEMCAKIQDIVEKKIFTRKHLRRARKRLKKAPPDLEAAKKATAELNKAIDGMACLDRIRNAYGRCPVWNCEKHPAKDRLSKRNGHQ</sequence>
<reference evidence="2 3" key="1">
    <citation type="journal article" date="2019" name="Sci. Rep.">
        <title>Orb-weaving spider Araneus ventricosus genome elucidates the spidroin gene catalogue.</title>
        <authorList>
            <person name="Kono N."/>
            <person name="Nakamura H."/>
            <person name="Ohtoshi R."/>
            <person name="Moran D.A.P."/>
            <person name="Shinohara A."/>
            <person name="Yoshida Y."/>
            <person name="Fujiwara M."/>
            <person name="Mori M."/>
            <person name="Tomita M."/>
            <person name="Arakawa K."/>
        </authorList>
    </citation>
    <scope>NUCLEOTIDE SEQUENCE [LARGE SCALE GENOMIC DNA]</scope>
</reference>
<accession>A0A4Y2V029</accession>
<gene>
    <name evidence="1" type="ORF">AVEN_112797_1</name>
    <name evidence="2" type="ORF">AVEN_206284_1</name>
</gene>
<name>A0A4Y2V029_ARAVE</name>